<organism evidence="3 4">
    <name type="scientific">Helicobacter fennelliae</name>
    <dbReference type="NCBI Taxonomy" id="215"/>
    <lineage>
        <taxon>Bacteria</taxon>
        <taxon>Pseudomonadati</taxon>
        <taxon>Campylobacterota</taxon>
        <taxon>Epsilonproteobacteria</taxon>
        <taxon>Campylobacterales</taxon>
        <taxon>Helicobacteraceae</taxon>
        <taxon>Helicobacter</taxon>
    </lineage>
</organism>
<name>A0A2X3BNI9_9HELI</name>
<reference evidence="3 4" key="1">
    <citation type="submission" date="2018-06" db="EMBL/GenBank/DDBJ databases">
        <authorList>
            <consortium name="Pathogen Informatics"/>
            <person name="Doyle S."/>
        </authorList>
    </citation>
    <scope>NUCLEOTIDE SEQUENCE [LARGE SCALE GENOMIC DNA]</scope>
    <source>
        <strain evidence="3 4">NCTC13102</strain>
    </source>
</reference>
<dbReference type="NCBIfam" id="TIGR00199">
    <property type="entry name" value="PncC_domain"/>
    <property type="match status" value="1"/>
</dbReference>
<dbReference type="EMBL" id="UAWL01000006">
    <property type="protein sequence ID" value="SQB97655.1"/>
    <property type="molecule type" value="Genomic_DNA"/>
</dbReference>
<dbReference type="RefSeq" id="WP_112058272.1">
    <property type="nucleotide sequence ID" value="NZ_UAWL01000006.1"/>
</dbReference>
<dbReference type="Pfam" id="PF02464">
    <property type="entry name" value="CinA"/>
    <property type="match status" value="1"/>
</dbReference>
<dbReference type="AlphaFoldDB" id="A0A2X3BNI9"/>
<gene>
    <name evidence="3" type="primary">ygaD</name>
    <name evidence="3" type="ORF">NCTC13102_00302</name>
</gene>
<protein>
    <submittedName>
        <fullName evidence="3">Competence/damage-inducible protein CinA</fullName>
    </submittedName>
</protein>
<evidence type="ECO:0000259" key="2">
    <source>
        <dbReference type="Pfam" id="PF02464"/>
    </source>
</evidence>
<evidence type="ECO:0000256" key="1">
    <source>
        <dbReference type="SAM" id="MobiDB-lite"/>
    </source>
</evidence>
<evidence type="ECO:0000313" key="3">
    <source>
        <dbReference type="EMBL" id="SQB97655.1"/>
    </source>
</evidence>
<feature type="region of interest" description="Disordered" evidence="1">
    <location>
        <begin position="36"/>
        <end position="62"/>
    </location>
</feature>
<accession>A0A2X3BNI9</accession>
<feature type="domain" description="CinA C-terminal" evidence="2">
    <location>
        <begin position="95"/>
        <end position="246"/>
    </location>
</feature>
<evidence type="ECO:0000313" key="4">
    <source>
        <dbReference type="Proteomes" id="UP000250166"/>
    </source>
</evidence>
<proteinExistence type="predicted"/>
<feature type="compositionally biased region" description="Low complexity" evidence="1">
    <location>
        <begin position="40"/>
        <end position="56"/>
    </location>
</feature>
<sequence length="247" mass="26404">MSLESKVNQKVFFLNMDNQSAFVLCQAMLTKHNVEWRDPSQNNSASKNKSENSASADDNKSEDGVMIAGESANVEAFIAELEAFFGKNVVVSSCLEECALKRLQLAHKTIATAESCTGGLLAYCFTKNAGASLAFLGGIISYANTIKEQNLGVNPYTLQNFGAVSHEVVSEMLEGALDLFGADIALATSGIAGPGGGSVKKPVGTVFIGMQKRGEKPVIERHLFGGNRVEIQQHSCIKALEILLKNL</sequence>
<dbReference type="InterPro" id="IPR036653">
    <property type="entry name" value="CinA-like_C"/>
</dbReference>
<dbReference type="SUPFAM" id="SSF142433">
    <property type="entry name" value="CinA-like"/>
    <property type="match status" value="1"/>
</dbReference>
<dbReference type="Gene3D" id="3.90.950.20">
    <property type="entry name" value="CinA-like"/>
    <property type="match status" value="1"/>
</dbReference>
<dbReference type="Proteomes" id="UP000250166">
    <property type="component" value="Unassembled WGS sequence"/>
</dbReference>
<dbReference type="InterPro" id="IPR008136">
    <property type="entry name" value="CinA_C"/>
</dbReference>